<evidence type="ECO:0000259" key="6">
    <source>
        <dbReference type="Pfam" id="PF19038"/>
    </source>
</evidence>
<dbReference type="Pfam" id="PF19036">
    <property type="entry name" value="Fuz_longin_1"/>
    <property type="match status" value="1"/>
</dbReference>
<dbReference type="Pfam" id="PF19037">
    <property type="entry name" value="Fuz_longin_2"/>
    <property type="match status" value="1"/>
</dbReference>
<dbReference type="PRINTS" id="PR01546">
    <property type="entry name" value="YEAST73DUF"/>
</dbReference>
<dbReference type="CTD" id="33689"/>
<dbReference type="InterPro" id="IPR043971">
    <property type="entry name" value="FUZ/MON1/HPS1_longin_2"/>
</dbReference>
<dbReference type="RefSeq" id="XP_028030705.1">
    <property type="nucleotide sequence ID" value="XM_028174904.1"/>
</dbReference>
<comment type="similarity">
    <text evidence="1 2">Belongs to the MON1/SAND family.</text>
</comment>
<dbReference type="InterPro" id="IPR043970">
    <property type="entry name" value="FUZ/MON1/HPS1_longin_3"/>
</dbReference>
<dbReference type="SUPFAM" id="SSF64356">
    <property type="entry name" value="SNARE-like"/>
    <property type="match status" value="1"/>
</dbReference>
<dbReference type="Pfam" id="PF19038">
    <property type="entry name" value="Fuz_longin_3"/>
    <property type="match status" value="1"/>
</dbReference>
<dbReference type="GO" id="GO:0032510">
    <property type="term" value="P:endosome to lysosome transport via multivesicular body sorting pathway"/>
    <property type="evidence" value="ECO:0007669"/>
    <property type="project" value="TreeGrafter"/>
</dbReference>
<dbReference type="GO" id="GO:0035658">
    <property type="term" value="C:Mon1-Ccz1 complex"/>
    <property type="evidence" value="ECO:0007669"/>
    <property type="project" value="TreeGrafter"/>
</dbReference>
<gene>
    <name evidence="8" type="primary">LOC114243418</name>
</gene>
<evidence type="ECO:0000313" key="7">
    <source>
        <dbReference type="Proteomes" id="UP000504629"/>
    </source>
</evidence>
<feature type="domain" description="FUZ/MON1/HPS1 third Longin" evidence="6">
    <location>
        <begin position="426"/>
        <end position="545"/>
    </location>
</feature>
<dbReference type="PANTHER" id="PTHR13027">
    <property type="entry name" value="SAND PROTEIN-RELATED"/>
    <property type="match status" value="1"/>
</dbReference>
<dbReference type="KEGG" id="bman:114243418"/>
<evidence type="ECO:0000256" key="2">
    <source>
        <dbReference type="RuleBase" id="RU367048"/>
    </source>
</evidence>
<evidence type="ECO:0000256" key="3">
    <source>
        <dbReference type="SAM" id="MobiDB-lite"/>
    </source>
</evidence>
<feature type="region of interest" description="Disordered" evidence="3">
    <location>
        <begin position="76"/>
        <end position="119"/>
    </location>
</feature>
<keyword evidence="7" id="KW-1185">Reference proteome</keyword>
<reference evidence="8" key="1">
    <citation type="submission" date="2025-08" db="UniProtKB">
        <authorList>
            <consortium name="RefSeq"/>
        </authorList>
    </citation>
    <scope>IDENTIFICATION</scope>
    <source>
        <tissue evidence="8">Silk gland</tissue>
    </source>
</reference>
<feature type="domain" description="FUZ/MON1/HPS1 second Longin" evidence="5">
    <location>
        <begin position="294"/>
        <end position="391"/>
    </location>
</feature>
<proteinExistence type="inferred from homology"/>
<dbReference type="Proteomes" id="UP000504629">
    <property type="component" value="Unplaced"/>
</dbReference>
<evidence type="ECO:0000313" key="8">
    <source>
        <dbReference type="RefSeq" id="XP_028030705.1"/>
    </source>
</evidence>
<dbReference type="InterPro" id="IPR011012">
    <property type="entry name" value="Longin-like_dom_sf"/>
</dbReference>
<feature type="compositionally biased region" description="Basic and acidic residues" evidence="3">
    <location>
        <begin position="76"/>
        <end position="91"/>
    </location>
</feature>
<dbReference type="GO" id="GO:0006623">
    <property type="term" value="P:protein targeting to vacuole"/>
    <property type="evidence" value="ECO:0007669"/>
    <property type="project" value="UniProtKB-UniRule"/>
</dbReference>
<feature type="compositionally biased region" description="Acidic residues" evidence="3">
    <location>
        <begin position="108"/>
        <end position="118"/>
    </location>
</feature>
<sequence length="556" mass="62815">MASTSNDNVPQHIIMNAPENASDELEPGACHDSILNPTDSFEEFASEMSSSLRETCLTTKSSTISEIQSEILETAEDPKLKAAKSSDDLQTKDGSMSASASNSNLIEENGDDTDDDQDYLQSPELVNKEKHVFILSTAGKPIYSRYGNEDKLAGLCGVIQALVSVIEEQNQDILRFINTKDCKAVFLVKGPLILVAVSKSNESETQLVLQLTYAFNQIVSLLTLTQLNRIFEQRRNYDLRRLLAGAERLIDHLLVFMEKDPAFLLGAVRCLPLPEKARENITNAITTTCHKIRDLVFAIMIAGNQLITLVRMKKYTLHPSDIHLLFNLIRSSESFKTAESWTPICLPKFDATGFLHGHVSYISEDCQACLLLLTVQRDAFTTLSQAKHTIAEKMRRANCLVAINNALNRNEELSTTKPLKHIGIPEIRHFMYKCKSTAQLFSSDPISLDRLQDYRLRHKEGGDIVDKKITKLSDIDYVRNYRKFCNQIHCVATPAKLIFRSSSQDTILSWVTNGFELYVTFDPLMEKDHAIKAVDRLLRWIKKEEERIFIMNAPTF</sequence>
<evidence type="ECO:0000256" key="1">
    <source>
        <dbReference type="ARBA" id="ARBA00008968"/>
    </source>
</evidence>
<protein>
    <recommendedName>
        <fullName evidence="2">Vacuolar fusion protein MON1 homolog</fullName>
    </recommendedName>
</protein>
<dbReference type="InterPro" id="IPR004353">
    <property type="entry name" value="Mon1"/>
</dbReference>
<dbReference type="InterPro" id="IPR043972">
    <property type="entry name" value="FUZ/MON1/HPS1_longin_1"/>
</dbReference>
<dbReference type="PANTHER" id="PTHR13027:SF7">
    <property type="entry name" value="VACUOLAR FUSION PROTEIN MON1 HOMOLOG"/>
    <property type="match status" value="1"/>
</dbReference>
<evidence type="ECO:0000259" key="4">
    <source>
        <dbReference type="Pfam" id="PF19036"/>
    </source>
</evidence>
<feature type="domain" description="FUZ/MON1/HPS1 first Longin" evidence="4">
    <location>
        <begin position="130"/>
        <end position="253"/>
    </location>
</feature>
<comment type="function">
    <text evidence="2">Plays an important role in membrane trafficking through the secretory apparatus.</text>
</comment>
<evidence type="ECO:0000259" key="5">
    <source>
        <dbReference type="Pfam" id="PF19037"/>
    </source>
</evidence>
<accession>A0A6J2JMG7</accession>
<organism evidence="7 8">
    <name type="scientific">Bombyx mandarina</name>
    <name type="common">Wild silk moth</name>
    <name type="synonym">Wild silkworm</name>
    <dbReference type="NCBI Taxonomy" id="7092"/>
    <lineage>
        <taxon>Eukaryota</taxon>
        <taxon>Metazoa</taxon>
        <taxon>Ecdysozoa</taxon>
        <taxon>Arthropoda</taxon>
        <taxon>Hexapoda</taxon>
        <taxon>Insecta</taxon>
        <taxon>Pterygota</taxon>
        <taxon>Neoptera</taxon>
        <taxon>Endopterygota</taxon>
        <taxon>Lepidoptera</taxon>
        <taxon>Glossata</taxon>
        <taxon>Ditrysia</taxon>
        <taxon>Bombycoidea</taxon>
        <taxon>Bombycidae</taxon>
        <taxon>Bombycinae</taxon>
        <taxon>Bombyx</taxon>
    </lineage>
</organism>
<dbReference type="GeneID" id="114243418"/>
<name>A0A6J2JMG7_BOMMA</name>
<dbReference type="AlphaFoldDB" id="A0A6J2JMG7"/>
<dbReference type="OrthoDB" id="272411at2759"/>
<feature type="compositionally biased region" description="Polar residues" evidence="3">
    <location>
        <begin position="92"/>
        <end position="106"/>
    </location>
</feature>